<evidence type="ECO:0000256" key="2">
    <source>
        <dbReference type="ARBA" id="ARBA00022692"/>
    </source>
</evidence>
<evidence type="ECO:0000256" key="1">
    <source>
        <dbReference type="ARBA" id="ARBA00004141"/>
    </source>
</evidence>
<protein>
    <submittedName>
        <fullName evidence="7">Transmembrane protein 17-like</fullName>
    </submittedName>
</protein>
<accession>A0ABM1BNH1</accession>
<evidence type="ECO:0000313" key="6">
    <source>
        <dbReference type="Proteomes" id="UP000694941"/>
    </source>
</evidence>
<evidence type="ECO:0000256" key="3">
    <source>
        <dbReference type="ARBA" id="ARBA00022989"/>
    </source>
</evidence>
<feature type="transmembrane region" description="Helical" evidence="5">
    <location>
        <begin position="111"/>
        <end position="130"/>
    </location>
</feature>
<evidence type="ECO:0000256" key="5">
    <source>
        <dbReference type="SAM" id="Phobius"/>
    </source>
</evidence>
<dbReference type="RefSeq" id="XP_013785547.1">
    <property type="nucleotide sequence ID" value="XM_013930093.2"/>
</dbReference>
<name>A0ABM1BNH1_LIMPO</name>
<feature type="transmembrane region" description="Helical" evidence="5">
    <location>
        <begin position="79"/>
        <end position="99"/>
    </location>
</feature>
<dbReference type="Proteomes" id="UP000694941">
    <property type="component" value="Unplaced"/>
</dbReference>
<dbReference type="GeneID" id="106469590"/>
<dbReference type="InterPro" id="IPR019184">
    <property type="entry name" value="Uncharacterised_TM-17"/>
</dbReference>
<sequence>METVRSAVDSITQTVFPGIQISGKVRTRSYIKSGGEVKSSLPLQMALYFNVYFSPVWFLTHICTLNVKYAVLSQLYKIVLVTVMVVVVIVEIPRLYLGYIGNLTEKVPELAGFWLLTLLLQFPLHALLLFNENTIILPLERAVDILMMTFIVFEIIAGYFAIKVIAHQQMTRFHQQMQHLEEFSLVDNQ</sequence>
<evidence type="ECO:0000256" key="4">
    <source>
        <dbReference type="ARBA" id="ARBA00023136"/>
    </source>
</evidence>
<organism evidence="6 7">
    <name type="scientific">Limulus polyphemus</name>
    <name type="common">Atlantic horseshoe crab</name>
    <dbReference type="NCBI Taxonomy" id="6850"/>
    <lineage>
        <taxon>Eukaryota</taxon>
        <taxon>Metazoa</taxon>
        <taxon>Ecdysozoa</taxon>
        <taxon>Arthropoda</taxon>
        <taxon>Chelicerata</taxon>
        <taxon>Merostomata</taxon>
        <taxon>Xiphosura</taxon>
        <taxon>Limulidae</taxon>
        <taxon>Limulus</taxon>
    </lineage>
</organism>
<evidence type="ECO:0000313" key="7">
    <source>
        <dbReference type="RefSeq" id="XP_013785547.1"/>
    </source>
</evidence>
<gene>
    <name evidence="7" type="primary">LOC106469590</name>
</gene>
<feature type="transmembrane region" description="Helical" evidence="5">
    <location>
        <begin position="142"/>
        <end position="162"/>
    </location>
</feature>
<keyword evidence="3 5" id="KW-1133">Transmembrane helix</keyword>
<dbReference type="Pfam" id="PF09799">
    <property type="entry name" value="Transmemb_17"/>
    <property type="match status" value="1"/>
</dbReference>
<reference evidence="7" key="1">
    <citation type="submission" date="2025-08" db="UniProtKB">
        <authorList>
            <consortium name="RefSeq"/>
        </authorList>
    </citation>
    <scope>IDENTIFICATION</scope>
    <source>
        <tissue evidence="7">Muscle</tissue>
    </source>
</reference>
<keyword evidence="2 5" id="KW-0812">Transmembrane</keyword>
<feature type="transmembrane region" description="Helical" evidence="5">
    <location>
        <begin position="47"/>
        <end position="67"/>
    </location>
</feature>
<comment type="subcellular location">
    <subcellularLocation>
        <location evidence="1">Membrane</location>
        <topology evidence="1">Multi-pass membrane protein</topology>
    </subcellularLocation>
</comment>
<proteinExistence type="predicted"/>
<dbReference type="PANTHER" id="PTHR13531:SF6">
    <property type="entry name" value="TMEM (HUMAN TRANSMEMBRANE PROTEIN) HOMOLOG"/>
    <property type="match status" value="1"/>
</dbReference>
<keyword evidence="4 5" id="KW-0472">Membrane</keyword>
<keyword evidence="6" id="KW-1185">Reference proteome</keyword>
<dbReference type="PANTHER" id="PTHR13531">
    <property type="entry name" value="GEO07735P1-RELATED-RELATED"/>
    <property type="match status" value="1"/>
</dbReference>